<reference evidence="1 2" key="1">
    <citation type="journal article" date="2013" name="Front. Microbiol.">
        <title>Comparative genomic analyses of the cyanobacterium, Lyngbya aestuarii BL J, a powerful hydrogen producer.</title>
        <authorList>
            <person name="Kothari A."/>
            <person name="Vaughn M."/>
            <person name="Garcia-Pichel F."/>
        </authorList>
    </citation>
    <scope>NUCLEOTIDE SEQUENCE [LARGE SCALE GENOMIC DNA]</scope>
    <source>
        <strain evidence="1 2">BL J</strain>
    </source>
</reference>
<proteinExistence type="predicted"/>
<gene>
    <name evidence="1" type="ORF">M595_5573</name>
</gene>
<evidence type="ECO:0000313" key="1">
    <source>
        <dbReference type="EMBL" id="ERT04487.1"/>
    </source>
</evidence>
<name>U7QBC7_9CYAN</name>
<protein>
    <submittedName>
        <fullName evidence="1">Uncharacterized protein</fullName>
    </submittedName>
</protein>
<sequence>MQALHPYSSQNIIESAIKVTMEIPDNIVNSLQLQSKNISD</sequence>
<evidence type="ECO:0000313" key="2">
    <source>
        <dbReference type="Proteomes" id="UP000017127"/>
    </source>
</evidence>
<dbReference type="AlphaFoldDB" id="U7QBC7"/>
<comment type="caution">
    <text evidence="1">The sequence shown here is derived from an EMBL/GenBank/DDBJ whole genome shotgun (WGS) entry which is preliminary data.</text>
</comment>
<dbReference type="Proteomes" id="UP000017127">
    <property type="component" value="Unassembled WGS sequence"/>
</dbReference>
<dbReference type="EMBL" id="AUZM01000095">
    <property type="protein sequence ID" value="ERT04487.1"/>
    <property type="molecule type" value="Genomic_DNA"/>
</dbReference>
<organism evidence="1 2">
    <name type="scientific">Lyngbya aestuarii BL J</name>
    <dbReference type="NCBI Taxonomy" id="1348334"/>
    <lineage>
        <taxon>Bacteria</taxon>
        <taxon>Bacillati</taxon>
        <taxon>Cyanobacteriota</taxon>
        <taxon>Cyanophyceae</taxon>
        <taxon>Oscillatoriophycideae</taxon>
        <taxon>Oscillatoriales</taxon>
        <taxon>Microcoleaceae</taxon>
        <taxon>Lyngbya</taxon>
    </lineage>
</organism>
<keyword evidence="2" id="KW-1185">Reference proteome</keyword>
<accession>U7QBC7</accession>